<protein>
    <recommendedName>
        <fullName evidence="4">Gustatory receptor</fullName>
    </recommendedName>
</protein>
<feature type="transmembrane region" description="Helical" evidence="1">
    <location>
        <begin position="324"/>
        <end position="343"/>
    </location>
</feature>
<feature type="transmembrane region" description="Helical" evidence="1">
    <location>
        <begin position="405"/>
        <end position="426"/>
    </location>
</feature>
<evidence type="ECO:0000256" key="1">
    <source>
        <dbReference type="SAM" id="Phobius"/>
    </source>
</evidence>
<keyword evidence="1" id="KW-0812">Transmembrane</keyword>
<keyword evidence="3" id="KW-1185">Reference proteome</keyword>
<accession>A0AAV2RD32</accession>
<name>A0AAV2RD32_MEGNR</name>
<gene>
    <name evidence="2" type="ORF">MNOR_LOCUS22560</name>
</gene>
<reference evidence="2 3" key="1">
    <citation type="submission" date="2024-05" db="EMBL/GenBank/DDBJ databases">
        <authorList>
            <person name="Wallberg A."/>
        </authorList>
    </citation>
    <scope>NUCLEOTIDE SEQUENCE [LARGE SCALE GENOMIC DNA]</scope>
</reference>
<dbReference type="Proteomes" id="UP001497623">
    <property type="component" value="Unassembled WGS sequence"/>
</dbReference>
<organism evidence="2 3">
    <name type="scientific">Meganyctiphanes norvegica</name>
    <name type="common">Northern krill</name>
    <name type="synonym">Thysanopoda norvegica</name>
    <dbReference type="NCBI Taxonomy" id="48144"/>
    <lineage>
        <taxon>Eukaryota</taxon>
        <taxon>Metazoa</taxon>
        <taxon>Ecdysozoa</taxon>
        <taxon>Arthropoda</taxon>
        <taxon>Crustacea</taxon>
        <taxon>Multicrustacea</taxon>
        <taxon>Malacostraca</taxon>
        <taxon>Eumalacostraca</taxon>
        <taxon>Eucarida</taxon>
        <taxon>Euphausiacea</taxon>
        <taxon>Euphausiidae</taxon>
        <taxon>Meganyctiphanes</taxon>
    </lineage>
</organism>
<feature type="transmembrane region" description="Helical" evidence="1">
    <location>
        <begin position="349"/>
        <end position="368"/>
    </location>
</feature>
<keyword evidence="1" id="KW-1133">Transmembrane helix</keyword>
<evidence type="ECO:0000313" key="2">
    <source>
        <dbReference type="EMBL" id="CAL4121678.1"/>
    </source>
</evidence>
<feature type="transmembrane region" description="Helical" evidence="1">
    <location>
        <begin position="103"/>
        <end position="120"/>
    </location>
</feature>
<dbReference type="EMBL" id="CAXKWB010019131">
    <property type="protein sequence ID" value="CAL4121678.1"/>
    <property type="molecule type" value="Genomic_DNA"/>
</dbReference>
<dbReference type="AlphaFoldDB" id="A0AAV2RD32"/>
<keyword evidence="1" id="KW-0472">Membrane</keyword>
<proteinExistence type="predicted"/>
<sequence length="482" mass="57087">MTTSNRTSLYEQFDQEYCNTENTVYEPDLVSKNERKLANFRRLGLFLFIWKDGKYKPNERKLLLYYVIWYVIIAACFGLVFGFKEIFKRDDYVDNIDDRIEASFVGVLLGIIPAFWIYLLREYNANFPQILTITSKLEKTEIYKKLEFYTKENARISYMEGWLEGAYNDKDDKENKETRDVVKNRNWFVTYGPHLGFGLSFCVCTVLIAITFVEGVSKLLWDQPANTLKHMKKEFPHFFMTVVYPIPYFISIWFCIFFLEWQRKIHESVRYLIRRIKNVYDNNSTENPRLSAEHKKDLENITYTMNLVQKVFILLNKMIFQKTIVIDFILFILLGIFCCWKILRNPAHFPYVFPASLVIGHIFFACSWSNSLMKEYYETIEVLNDMHEEDVRNLRRELNKCPPQVLAFGGFRVNFSMVTAVIAFIISCIGIPEDVWPEVNTNCYQFDNGDGVWNMNDTLCIKNHLEIKNKTISFRHIVDNSD</sequence>
<feature type="transmembrane region" description="Helical" evidence="1">
    <location>
        <begin position="237"/>
        <end position="259"/>
    </location>
</feature>
<evidence type="ECO:0008006" key="4">
    <source>
        <dbReference type="Google" id="ProtNLM"/>
    </source>
</evidence>
<feature type="transmembrane region" description="Helical" evidence="1">
    <location>
        <begin position="63"/>
        <end position="83"/>
    </location>
</feature>
<comment type="caution">
    <text evidence="2">The sequence shown here is derived from an EMBL/GenBank/DDBJ whole genome shotgun (WGS) entry which is preliminary data.</text>
</comment>
<feature type="transmembrane region" description="Helical" evidence="1">
    <location>
        <begin position="195"/>
        <end position="217"/>
    </location>
</feature>
<evidence type="ECO:0000313" key="3">
    <source>
        <dbReference type="Proteomes" id="UP001497623"/>
    </source>
</evidence>